<proteinExistence type="predicted"/>
<dbReference type="EMBL" id="HACA01013389">
    <property type="protein sequence ID" value="CDW30750.1"/>
    <property type="molecule type" value="Transcribed_RNA"/>
</dbReference>
<name>A0A0K2TY13_LEPSM</name>
<protein>
    <submittedName>
        <fullName evidence="1">Uncharacterized protein</fullName>
    </submittedName>
</protein>
<feature type="non-terminal residue" evidence="1">
    <location>
        <position position="1"/>
    </location>
</feature>
<organism evidence="1">
    <name type="scientific">Lepeophtheirus salmonis</name>
    <name type="common">Salmon louse</name>
    <name type="synonym">Caligus salmonis</name>
    <dbReference type="NCBI Taxonomy" id="72036"/>
    <lineage>
        <taxon>Eukaryota</taxon>
        <taxon>Metazoa</taxon>
        <taxon>Ecdysozoa</taxon>
        <taxon>Arthropoda</taxon>
        <taxon>Crustacea</taxon>
        <taxon>Multicrustacea</taxon>
        <taxon>Hexanauplia</taxon>
        <taxon>Copepoda</taxon>
        <taxon>Siphonostomatoida</taxon>
        <taxon>Caligidae</taxon>
        <taxon>Lepeophtheirus</taxon>
    </lineage>
</organism>
<reference evidence="1" key="1">
    <citation type="submission" date="2014-05" db="EMBL/GenBank/DDBJ databases">
        <authorList>
            <person name="Chronopoulou M."/>
        </authorList>
    </citation>
    <scope>NUCLEOTIDE SEQUENCE</scope>
    <source>
        <tissue evidence="1">Whole organism</tissue>
    </source>
</reference>
<dbReference type="AlphaFoldDB" id="A0A0K2TY13"/>
<accession>A0A0K2TY13</accession>
<evidence type="ECO:0000313" key="1">
    <source>
        <dbReference type="EMBL" id="CDW30750.1"/>
    </source>
</evidence>
<sequence>FDNLLATRIQLQNTLLLEALVVPIGKRALVSGYSIRNLVLLDNVVTQGKDKFHVSIIKRYVFLKLFVLIY</sequence>